<accession>A0ABU8XJF7</accession>
<dbReference type="Gene3D" id="3.90.70.10">
    <property type="entry name" value="Cysteine proteinases"/>
    <property type="match status" value="1"/>
</dbReference>
<sequence>MPKLDYSLPVTALAQTKSMSCWAAAAAMLFGWKTGLPYTERMAASAAGKNFEIAFDNDQGLLAPEVVEFAQTLHLGVEGPQNVSATGWDSLLRQYGPLWAGTAIFGTNHVYRHVRIVRGVTGDGTGTGTRLKVLDPDGGRDYEVTVEQFAKELEQIAKQDIAQNTPLLLPQVLHF</sequence>
<dbReference type="InterPro" id="IPR022118">
    <property type="entry name" value="Peptidase_C70_AvrRpt2"/>
</dbReference>
<comment type="caution">
    <text evidence="1">The sequence shown here is derived from an EMBL/GenBank/DDBJ whole genome shotgun (WGS) entry which is preliminary data.</text>
</comment>
<dbReference type="RefSeq" id="WP_340339755.1">
    <property type="nucleotide sequence ID" value="NZ_JBBKZS010000035.1"/>
</dbReference>
<keyword evidence="2" id="KW-1185">Reference proteome</keyword>
<reference evidence="1 2" key="1">
    <citation type="submission" date="2024-03" db="EMBL/GenBank/DDBJ databases">
        <title>Novel species of the genus Variovorax.</title>
        <authorList>
            <person name="Liu Q."/>
            <person name="Xin Y.-H."/>
        </authorList>
    </citation>
    <scope>NUCLEOTIDE SEQUENCE [LARGE SCALE GENOMIC DNA]</scope>
    <source>
        <strain evidence="1 2">KACC 18901</strain>
    </source>
</reference>
<name>A0ABU8XJF7_9BURK</name>
<dbReference type="Pfam" id="PF12385">
    <property type="entry name" value="Peptidase_C70"/>
    <property type="match status" value="1"/>
</dbReference>
<gene>
    <name evidence="1" type="ORF">WKW79_34540</name>
</gene>
<dbReference type="EMBL" id="JBBKZS010000035">
    <property type="protein sequence ID" value="MEJ8859719.1"/>
    <property type="molecule type" value="Genomic_DNA"/>
</dbReference>
<organism evidence="1 2">
    <name type="scientific">Variovorax robiniae</name>
    <dbReference type="NCBI Taxonomy" id="1836199"/>
    <lineage>
        <taxon>Bacteria</taxon>
        <taxon>Pseudomonadati</taxon>
        <taxon>Pseudomonadota</taxon>
        <taxon>Betaproteobacteria</taxon>
        <taxon>Burkholderiales</taxon>
        <taxon>Comamonadaceae</taxon>
        <taxon>Variovorax</taxon>
    </lineage>
</organism>
<protein>
    <submittedName>
        <fullName evidence="1">Papain-like cysteine protease family protein</fullName>
    </submittedName>
</protein>
<evidence type="ECO:0000313" key="2">
    <source>
        <dbReference type="Proteomes" id="UP001367030"/>
    </source>
</evidence>
<dbReference type="Proteomes" id="UP001367030">
    <property type="component" value="Unassembled WGS sequence"/>
</dbReference>
<evidence type="ECO:0000313" key="1">
    <source>
        <dbReference type="EMBL" id="MEJ8859719.1"/>
    </source>
</evidence>
<proteinExistence type="predicted"/>